<dbReference type="Pfam" id="PF00905">
    <property type="entry name" value="Transpeptidase"/>
    <property type="match status" value="1"/>
</dbReference>
<protein>
    <submittedName>
        <fullName evidence="3">Penicillin-binding protein 2</fullName>
    </submittedName>
</protein>
<feature type="domain" description="Penicillin-binding protein transpeptidase" evidence="1">
    <location>
        <begin position="155"/>
        <end position="477"/>
    </location>
</feature>
<dbReference type="GO" id="GO:0008658">
    <property type="term" value="F:penicillin binding"/>
    <property type="evidence" value="ECO:0007669"/>
    <property type="project" value="InterPro"/>
</dbReference>
<dbReference type="RefSeq" id="WP_227423811.1">
    <property type="nucleotide sequence ID" value="NZ_CP071868.1"/>
</dbReference>
<dbReference type="PANTHER" id="PTHR30627">
    <property type="entry name" value="PEPTIDOGLYCAN D,D-TRANSPEPTIDASE"/>
    <property type="match status" value="1"/>
</dbReference>
<gene>
    <name evidence="3" type="ORF">J4E96_00120</name>
</gene>
<proteinExistence type="predicted"/>
<dbReference type="PANTHER" id="PTHR30627:SF24">
    <property type="entry name" value="PENICILLIN-BINDING PROTEIN 4B"/>
    <property type="match status" value="1"/>
</dbReference>
<dbReference type="KEGG" id="psic:J4E96_00120"/>
<reference evidence="3" key="1">
    <citation type="submission" date="2021-03" db="EMBL/GenBank/DDBJ databases">
        <title>Pengzhenrongella sicca gen. nov., sp. nov., a new member of suborder Micrococcineae isolated from High-Arctic tundra soil.</title>
        <authorList>
            <person name="Peng F."/>
        </authorList>
    </citation>
    <scope>NUCLEOTIDE SEQUENCE</scope>
    <source>
        <strain evidence="3">LRZ-2</strain>
    </source>
</reference>
<dbReference type="Gene3D" id="3.90.1310.10">
    <property type="entry name" value="Penicillin-binding protein 2a (Domain 2)"/>
    <property type="match status" value="1"/>
</dbReference>
<dbReference type="SUPFAM" id="SSF56601">
    <property type="entry name" value="beta-lactamase/transpeptidase-like"/>
    <property type="match status" value="1"/>
</dbReference>
<dbReference type="Proteomes" id="UP000663937">
    <property type="component" value="Chromosome"/>
</dbReference>
<dbReference type="GO" id="GO:0071555">
    <property type="term" value="P:cell wall organization"/>
    <property type="evidence" value="ECO:0007669"/>
    <property type="project" value="TreeGrafter"/>
</dbReference>
<keyword evidence="4" id="KW-1185">Reference proteome</keyword>
<evidence type="ECO:0000259" key="1">
    <source>
        <dbReference type="Pfam" id="PF00905"/>
    </source>
</evidence>
<organism evidence="3 4">
    <name type="scientific">Pengzhenrongella sicca</name>
    <dbReference type="NCBI Taxonomy" id="2819238"/>
    <lineage>
        <taxon>Bacteria</taxon>
        <taxon>Bacillati</taxon>
        <taxon>Actinomycetota</taxon>
        <taxon>Actinomycetes</taxon>
        <taxon>Micrococcales</taxon>
        <taxon>Pengzhenrongella</taxon>
    </lineage>
</organism>
<evidence type="ECO:0000313" key="3">
    <source>
        <dbReference type="EMBL" id="QTE29524.1"/>
    </source>
</evidence>
<name>A0A8A4ZCC3_9MICO</name>
<sequence>MNTPLRRISIVVVTMFIALMGAATWTQYVRAPALNDDPRNVRTLYREFDNSRGPIVIGGEPVAASTPSGDAFGYQRSYTNGPLFAHVTGFYSVVYSRTGIEREENDFLTGTADSLFLSRIQDLFTGRQPQGSSVELTIDPAVQQAAWDALGDQRGAVVALDPTTGAILALVSKPSFDPNALAGHSTPAVNEAYRALEADPASPLINRVTRETYPPGSTFKLVTAAAALEAGLTPDTQVAAPQTLPLPGSSSSIPNFGGEACGPGATVSLAEALRISCNTAFAQLGIDVGADALQAQAEAFGFGAELDIPLPVVASEYPLPPDDALTAISAIGQWDVRATPLQMALVSAAIANGGTTMTPYLVQTVRNPDLEVVQEATPTKLGTAVSASTAAALRDMMVDVVDNGTGSAAQISGVRVAGKTGTAQTTDDAAPHAWFTAFAPADAPRVAVAVIVENGGSQGSEATGGRVAAPIAKAVIEAVLAQ</sequence>
<evidence type="ECO:0000313" key="4">
    <source>
        <dbReference type="Proteomes" id="UP000663937"/>
    </source>
</evidence>
<accession>A0A8A4ZCC3</accession>
<dbReference type="GO" id="GO:0005886">
    <property type="term" value="C:plasma membrane"/>
    <property type="evidence" value="ECO:0007669"/>
    <property type="project" value="TreeGrafter"/>
</dbReference>
<dbReference type="InterPro" id="IPR001460">
    <property type="entry name" value="PCN-bd_Tpept"/>
</dbReference>
<dbReference type="Gene3D" id="3.40.710.10">
    <property type="entry name" value="DD-peptidase/beta-lactamase superfamily"/>
    <property type="match status" value="1"/>
</dbReference>
<dbReference type="InterPro" id="IPR050515">
    <property type="entry name" value="Beta-lactam/transpept"/>
</dbReference>
<evidence type="ECO:0000259" key="2">
    <source>
        <dbReference type="Pfam" id="PF21922"/>
    </source>
</evidence>
<dbReference type="GO" id="GO:0071972">
    <property type="term" value="F:peptidoglycan L,D-transpeptidase activity"/>
    <property type="evidence" value="ECO:0007669"/>
    <property type="project" value="TreeGrafter"/>
</dbReference>
<dbReference type="Pfam" id="PF21922">
    <property type="entry name" value="PBP_dimer_2"/>
    <property type="match status" value="1"/>
</dbReference>
<dbReference type="AlphaFoldDB" id="A0A8A4ZCC3"/>
<feature type="domain" description="Penicillin binding protein A dimerisation" evidence="2">
    <location>
        <begin position="52"/>
        <end position="134"/>
    </location>
</feature>
<dbReference type="InterPro" id="IPR054120">
    <property type="entry name" value="PBPA_dimer"/>
</dbReference>
<dbReference type="InterPro" id="IPR012338">
    <property type="entry name" value="Beta-lactam/transpept-like"/>
</dbReference>
<dbReference type="EMBL" id="CP071868">
    <property type="protein sequence ID" value="QTE29524.1"/>
    <property type="molecule type" value="Genomic_DNA"/>
</dbReference>